<dbReference type="NCBIfam" id="NF000167">
    <property type="entry name" value="ABCF_Lsa_all"/>
    <property type="match status" value="1"/>
</dbReference>
<dbReference type="PANTHER" id="PTHR42855">
    <property type="entry name" value="ABC TRANSPORTER ATP-BINDING SUBUNIT"/>
    <property type="match status" value="1"/>
</dbReference>
<dbReference type="PROSITE" id="PS50893">
    <property type="entry name" value="ABC_TRANSPORTER_2"/>
    <property type="match status" value="2"/>
</dbReference>
<feature type="domain" description="ABC transporter" evidence="3">
    <location>
        <begin position="4"/>
        <end position="213"/>
    </location>
</feature>
<dbReference type="AlphaFoldDB" id="A0A4R1PZ40"/>
<proteinExistence type="predicted"/>
<evidence type="ECO:0000256" key="1">
    <source>
        <dbReference type="ARBA" id="ARBA00022741"/>
    </source>
</evidence>
<reference evidence="4 5" key="1">
    <citation type="submission" date="2019-03" db="EMBL/GenBank/DDBJ databases">
        <title>Genomic Encyclopedia of Type Strains, Phase IV (KMG-IV): sequencing the most valuable type-strain genomes for metagenomic binning, comparative biology and taxonomic classification.</title>
        <authorList>
            <person name="Goeker M."/>
        </authorList>
    </citation>
    <scope>NUCLEOTIDE SEQUENCE [LARGE SCALE GENOMIC DNA]</scope>
    <source>
        <strain evidence="4 5">DSM 15969</strain>
    </source>
</reference>
<dbReference type="PROSITE" id="PS00211">
    <property type="entry name" value="ABC_TRANSPORTER_1"/>
    <property type="match status" value="1"/>
</dbReference>
<dbReference type="SMART" id="SM00382">
    <property type="entry name" value="AAA"/>
    <property type="match status" value="2"/>
</dbReference>
<organism evidence="4 5">
    <name type="scientific">Anaerospora hongkongensis</name>
    <dbReference type="NCBI Taxonomy" id="244830"/>
    <lineage>
        <taxon>Bacteria</taxon>
        <taxon>Bacillati</taxon>
        <taxon>Bacillota</taxon>
        <taxon>Negativicutes</taxon>
        <taxon>Selenomonadales</taxon>
        <taxon>Sporomusaceae</taxon>
        <taxon>Anaerospora</taxon>
    </lineage>
</organism>
<dbReference type="EMBL" id="SLUI01000007">
    <property type="protein sequence ID" value="TCL36811.1"/>
    <property type="molecule type" value="Genomic_DNA"/>
</dbReference>
<dbReference type="InterPro" id="IPR017871">
    <property type="entry name" value="ABC_transporter-like_CS"/>
</dbReference>
<dbReference type="RefSeq" id="WP_132080311.1">
    <property type="nucleotide sequence ID" value="NZ_SLUI01000007.1"/>
</dbReference>
<evidence type="ECO:0000256" key="2">
    <source>
        <dbReference type="ARBA" id="ARBA00022840"/>
    </source>
</evidence>
<dbReference type="NCBIfam" id="NF000355">
    <property type="entry name" value="ribo_prot_ABC_F"/>
    <property type="match status" value="1"/>
</dbReference>
<keyword evidence="5" id="KW-1185">Reference proteome</keyword>
<gene>
    <name evidence="4" type="ORF">EV210_10773</name>
</gene>
<keyword evidence="2 4" id="KW-0067">ATP-binding</keyword>
<evidence type="ECO:0000313" key="5">
    <source>
        <dbReference type="Proteomes" id="UP000295063"/>
    </source>
</evidence>
<dbReference type="InterPro" id="IPR051309">
    <property type="entry name" value="ABCF_ATPase"/>
</dbReference>
<dbReference type="Proteomes" id="UP000295063">
    <property type="component" value="Unassembled WGS sequence"/>
</dbReference>
<dbReference type="CDD" id="cd03221">
    <property type="entry name" value="ABCF_EF-3"/>
    <property type="match status" value="2"/>
</dbReference>
<comment type="caution">
    <text evidence="4">The sequence shown here is derived from an EMBL/GenBank/DDBJ whole genome shotgun (WGS) entry which is preliminary data.</text>
</comment>
<name>A0A4R1PZ40_9FIRM</name>
<dbReference type="SUPFAM" id="SSF52540">
    <property type="entry name" value="P-loop containing nucleoside triphosphate hydrolases"/>
    <property type="match status" value="2"/>
</dbReference>
<accession>A0A4R1PZ40</accession>
<keyword evidence="1" id="KW-0547">Nucleotide-binding</keyword>
<evidence type="ECO:0000259" key="3">
    <source>
        <dbReference type="PROSITE" id="PS50893"/>
    </source>
</evidence>
<dbReference type="PANTHER" id="PTHR42855:SF2">
    <property type="entry name" value="DRUG RESISTANCE ABC TRANSPORTER,ATP-BINDING PROTEIN"/>
    <property type="match status" value="1"/>
</dbReference>
<dbReference type="Gene3D" id="3.40.50.300">
    <property type="entry name" value="P-loop containing nucleotide triphosphate hydrolases"/>
    <property type="match status" value="2"/>
</dbReference>
<dbReference type="Pfam" id="PF00005">
    <property type="entry name" value="ABC_tran"/>
    <property type="match status" value="2"/>
</dbReference>
<dbReference type="InterPro" id="IPR003593">
    <property type="entry name" value="AAA+_ATPase"/>
</dbReference>
<dbReference type="GO" id="GO:0005524">
    <property type="term" value="F:ATP binding"/>
    <property type="evidence" value="ECO:0007669"/>
    <property type="project" value="UniProtKB-KW"/>
</dbReference>
<sequence>MSLINVTNLTFGYDGSYDNIFENVSFQIDTDWKLGFTGRNGRGKTTFLNLLLGKYEYRGTIAAKTNFEYFPFAVTEPENHTIDVIESIYPDYELWQVMRELSLLQVDEDVLYRPFATLSNGEQTKVLLAALFLKENSFLLIDEPTNHLDMEARKVVSDYLKSKRGFILVSHDRAFLDNCIDHVLSINKTNIEIQKGSFSSWWANKQRQDHFELAENEKLHKDIARLQAAAKRTSAWSEQVEKTKFGTRDSGLRPDRGYIGHKAAKMMQRSKSIETRQQTAIEEKSKLLKNIESADKLKIVQADFYTGRLVELQQVAIFYGEKQACKDVSFTIEQGDRVALYGKNGSGKSSLLKLLTGEELTYTGTLRKASQLVISYVPQNTAHLKGNLSDYAREHGIDESIFKANLRKLDFSRLQFEKDMADFSAGQKKKVLIARSLCERAHLHVWDEPLNYIDVISRMQIEELLLEYAPTLLFVEHDSEFCSNIATKIVEL</sequence>
<protein>
    <submittedName>
        <fullName evidence="4">Lincosamide and streptogramin A transport system ATP-binding/permease protein</fullName>
    </submittedName>
</protein>
<feature type="domain" description="ABC transporter" evidence="3">
    <location>
        <begin position="310"/>
        <end position="492"/>
    </location>
</feature>
<dbReference type="OrthoDB" id="9762369at2"/>
<dbReference type="InterPro" id="IPR003439">
    <property type="entry name" value="ABC_transporter-like_ATP-bd"/>
</dbReference>
<dbReference type="InterPro" id="IPR027417">
    <property type="entry name" value="P-loop_NTPase"/>
</dbReference>
<evidence type="ECO:0000313" key="4">
    <source>
        <dbReference type="EMBL" id="TCL36811.1"/>
    </source>
</evidence>
<dbReference type="GO" id="GO:0016887">
    <property type="term" value="F:ATP hydrolysis activity"/>
    <property type="evidence" value="ECO:0007669"/>
    <property type="project" value="InterPro"/>
</dbReference>